<dbReference type="EMBL" id="BMCT01000001">
    <property type="protein sequence ID" value="GGF44970.1"/>
    <property type="molecule type" value="Genomic_DNA"/>
</dbReference>
<accession>A0A917BGZ6</accession>
<organism evidence="3 4">
    <name type="scientific">Azorhizobium oxalatiphilum</name>
    <dbReference type="NCBI Taxonomy" id="980631"/>
    <lineage>
        <taxon>Bacteria</taxon>
        <taxon>Pseudomonadati</taxon>
        <taxon>Pseudomonadota</taxon>
        <taxon>Alphaproteobacteria</taxon>
        <taxon>Hyphomicrobiales</taxon>
        <taxon>Xanthobacteraceae</taxon>
        <taxon>Azorhizobium</taxon>
    </lineage>
</organism>
<sequence length="70" mass="7121">MHLARLVLMTAVLGLSSVSMANALSIDLGIIDINIGGGGSNGAPAPVAAAGLPLLAALGLYKAVQWRRRR</sequence>
<evidence type="ECO:0000256" key="2">
    <source>
        <dbReference type="SAM" id="SignalP"/>
    </source>
</evidence>
<keyword evidence="1" id="KW-0812">Transmembrane</keyword>
<dbReference type="Proteomes" id="UP000606044">
    <property type="component" value="Unassembled WGS sequence"/>
</dbReference>
<keyword evidence="4" id="KW-1185">Reference proteome</keyword>
<keyword evidence="1" id="KW-0472">Membrane</keyword>
<comment type="caution">
    <text evidence="3">The sequence shown here is derived from an EMBL/GenBank/DDBJ whole genome shotgun (WGS) entry which is preliminary data.</text>
</comment>
<dbReference type="RefSeq" id="WP_188574321.1">
    <property type="nucleotide sequence ID" value="NZ_BMCT01000001.1"/>
</dbReference>
<evidence type="ECO:0000313" key="4">
    <source>
        <dbReference type="Proteomes" id="UP000606044"/>
    </source>
</evidence>
<feature type="chain" id="PRO_5037985117" description="VPEID-CTERM protein sorting domain-containing protein" evidence="2">
    <location>
        <begin position="22"/>
        <end position="70"/>
    </location>
</feature>
<evidence type="ECO:0000313" key="3">
    <source>
        <dbReference type="EMBL" id="GGF44970.1"/>
    </source>
</evidence>
<reference evidence="3" key="2">
    <citation type="submission" date="2020-09" db="EMBL/GenBank/DDBJ databases">
        <authorList>
            <person name="Sun Q."/>
            <person name="Sedlacek I."/>
        </authorList>
    </citation>
    <scope>NUCLEOTIDE SEQUENCE</scope>
    <source>
        <strain evidence="3">CCM 7897</strain>
    </source>
</reference>
<name>A0A917BGZ6_9HYPH</name>
<evidence type="ECO:0000256" key="1">
    <source>
        <dbReference type="SAM" id="Phobius"/>
    </source>
</evidence>
<feature type="transmembrane region" description="Helical" evidence="1">
    <location>
        <begin position="47"/>
        <end position="64"/>
    </location>
</feature>
<proteinExistence type="predicted"/>
<evidence type="ECO:0008006" key="5">
    <source>
        <dbReference type="Google" id="ProtNLM"/>
    </source>
</evidence>
<feature type="signal peptide" evidence="2">
    <location>
        <begin position="1"/>
        <end position="21"/>
    </location>
</feature>
<keyword evidence="1" id="KW-1133">Transmembrane helix</keyword>
<dbReference type="AlphaFoldDB" id="A0A917BGZ6"/>
<gene>
    <name evidence="3" type="ORF">GCM10007301_00580</name>
</gene>
<protein>
    <recommendedName>
        <fullName evidence="5">VPEID-CTERM protein sorting domain-containing protein</fullName>
    </recommendedName>
</protein>
<reference evidence="3" key="1">
    <citation type="journal article" date="2014" name="Int. J. Syst. Evol. Microbiol.">
        <title>Complete genome sequence of Corynebacterium casei LMG S-19264T (=DSM 44701T), isolated from a smear-ripened cheese.</title>
        <authorList>
            <consortium name="US DOE Joint Genome Institute (JGI-PGF)"/>
            <person name="Walter F."/>
            <person name="Albersmeier A."/>
            <person name="Kalinowski J."/>
            <person name="Ruckert C."/>
        </authorList>
    </citation>
    <scope>NUCLEOTIDE SEQUENCE</scope>
    <source>
        <strain evidence="3">CCM 7897</strain>
    </source>
</reference>
<keyword evidence="2" id="KW-0732">Signal</keyword>